<feature type="region of interest" description="Disordered" evidence="1">
    <location>
        <begin position="211"/>
        <end position="252"/>
    </location>
</feature>
<feature type="compositionally biased region" description="Basic and acidic residues" evidence="1">
    <location>
        <begin position="220"/>
        <end position="229"/>
    </location>
</feature>
<protein>
    <submittedName>
        <fullName evidence="2">Uncharacterized protein</fullName>
    </submittedName>
</protein>
<dbReference type="Proteomes" id="UP000674318">
    <property type="component" value="Unassembled WGS sequence"/>
</dbReference>
<feature type="region of interest" description="Disordered" evidence="1">
    <location>
        <begin position="315"/>
        <end position="343"/>
    </location>
</feature>
<feature type="compositionally biased region" description="Polar residues" evidence="1">
    <location>
        <begin position="243"/>
        <end position="252"/>
    </location>
</feature>
<gene>
    <name evidence="2" type="ORF">JKF63_03386</name>
</gene>
<sequence length="382" mass="40069">MAQQRQKRAAASKSAAAEASTSTPFPAPFFSLGPATFTDAIAITKVVSIVLPLRHLCNRSVLHEALLKKLLHRPYEPSVDDFAQQQLSQHEALDGGMHGCGAGCALDNPAASTGSSSSSTPYVIVHIKSTEIHSDTARQVNPRGDVQLNVMVTFVAARLQHGICAGVAEASLFTSCMQVRVPTVAVSAAVAATGNTNDVATLLLGDASTTRSGYVSPGEGEDRQAERGRGYTAVNAPTPPTAEPSTGNGCSTSIPENQQLRVTARCLEDEPIIPGQTVLLISEPAAMRCIGIRPPRAAPGPFFFREKALPLAQSSNRVTEAGEDPMPKKRVRKSRASDGDANVATPARRIVAIECAIPKREEGVESGGAAGTRGGPRQRAHA</sequence>
<keyword evidence="3" id="KW-1185">Reference proteome</keyword>
<dbReference type="GeneID" id="94289466"/>
<reference evidence="2 3" key="1">
    <citation type="submission" date="2021-02" db="EMBL/GenBank/DDBJ databases">
        <title>Porcisia hertigi Genome sequencing and assembly.</title>
        <authorList>
            <person name="Almutairi H."/>
            <person name="Gatherer D."/>
        </authorList>
    </citation>
    <scope>NUCLEOTIDE SEQUENCE [LARGE SCALE GENOMIC DNA]</scope>
    <source>
        <strain evidence="2 3">C119</strain>
    </source>
</reference>
<feature type="region of interest" description="Disordered" evidence="1">
    <location>
        <begin position="361"/>
        <end position="382"/>
    </location>
</feature>
<dbReference type="AlphaFoldDB" id="A0A836HYW8"/>
<dbReference type="RefSeq" id="XP_067756179.1">
    <property type="nucleotide sequence ID" value="XM_067899389.1"/>
</dbReference>
<evidence type="ECO:0000313" key="2">
    <source>
        <dbReference type="EMBL" id="KAG5501556.1"/>
    </source>
</evidence>
<proteinExistence type="predicted"/>
<feature type="compositionally biased region" description="Gly residues" evidence="1">
    <location>
        <begin position="365"/>
        <end position="374"/>
    </location>
</feature>
<accession>A0A836HYW8</accession>
<name>A0A836HYW8_9TRYP</name>
<evidence type="ECO:0000256" key="1">
    <source>
        <dbReference type="SAM" id="MobiDB-lite"/>
    </source>
</evidence>
<evidence type="ECO:0000313" key="3">
    <source>
        <dbReference type="Proteomes" id="UP000674318"/>
    </source>
</evidence>
<comment type="caution">
    <text evidence="2">The sequence shown here is derived from an EMBL/GenBank/DDBJ whole genome shotgun (WGS) entry which is preliminary data.</text>
</comment>
<dbReference type="KEGG" id="phet:94289466"/>
<organism evidence="2 3">
    <name type="scientific">Porcisia hertigi</name>
    <dbReference type="NCBI Taxonomy" id="2761500"/>
    <lineage>
        <taxon>Eukaryota</taxon>
        <taxon>Discoba</taxon>
        <taxon>Euglenozoa</taxon>
        <taxon>Kinetoplastea</taxon>
        <taxon>Metakinetoplastina</taxon>
        <taxon>Trypanosomatida</taxon>
        <taxon>Trypanosomatidae</taxon>
        <taxon>Leishmaniinae</taxon>
        <taxon>Porcisia</taxon>
    </lineage>
</organism>
<dbReference type="EMBL" id="JAFJZO010000027">
    <property type="protein sequence ID" value="KAG5501556.1"/>
    <property type="molecule type" value="Genomic_DNA"/>
</dbReference>
<dbReference type="OrthoDB" id="273163at2759"/>